<dbReference type="STRING" id="1395571.TMS3_0121335"/>
<keyword evidence="1" id="KW-0812">Transmembrane</keyword>
<dbReference type="eggNOG" id="ENOG5032SKA">
    <property type="taxonomic scope" value="Bacteria"/>
</dbReference>
<evidence type="ECO:0000313" key="4">
    <source>
        <dbReference type="Proteomes" id="UP000030063"/>
    </source>
</evidence>
<keyword evidence="1" id="KW-0472">Membrane</keyword>
<evidence type="ECO:0000313" key="3">
    <source>
        <dbReference type="EMBL" id="KFX67759.1"/>
    </source>
</evidence>
<evidence type="ECO:0000259" key="2">
    <source>
        <dbReference type="Pfam" id="PF07331"/>
    </source>
</evidence>
<accession>A0A0A1YGK3</accession>
<dbReference type="AlphaFoldDB" id="A0A0A1YGK3"/>
<keyword evidence="1" id="KW-1133">Transmembrane helix</keyword>
<comment type="caution">
    <text evidence="3">The sequence shown here is derived from an EMBL/GenBank/DDBJ whole genome shotgun (WGS) entry which is preliminary data.</text>
</comment>
<keyword evidence="4" id="KW-1185">Reference proteome</keyword>
<feature type="transmembrane region" description="Helical" evidence="1">
    <location>
        <begin position="78"/>
        <end position="111"/>
    </location>
</feature>
<proteinExistence type="predicted"/>
<evidence type="ECO:0000256" key="1">
    <source>
        <dbReference type="SAM" id="Phobius"/>
    </source>
</evidence>
<dbReference type="InterPro" id="IPR009936">
    <property type="entry name" value="DUF1468"/>
</dbReference>
<feature type="domain" description="DUF1468" evidence="2">
    <location>
        <begin position="7"/>
        <end position="143"/>
    </location>
</feature>
<feature type="transmembrane region" description="Helical" evidence="1">
    <location>
        <begin position="38"/>
        <end position="55"/>
    </location>
</feature>
<reference evidence="3 4" key="1">
    <citation type="journal article" date="2014" name="Genome Announc.">
        <title>Draft Genome Sequence of Petroleum Oil-Degrading Marine Bacterium Pseudomonas taeanensis Strain MS-3, Isolated from a Crude Oil-Contaminated Seashore.</title>
        <authorList>
            <person name="Lee S.Y."/>
            <person name="Kim S.H."/>
            <person name="Lee D.G."/>
            <person name="Shin S."/>
            <person name="Yun S.H."/>
            <person name="Choi C.W."/>
            <person name="Chung Y.H."/>
            <person name="Choi J.S."/>
            <person name="Kahng H.Y."/>
            <person name="Kim S.I."/>
        </authorList>
    </citation>
    <scope>NUCLEOTIDE SEQUENCE [LARGE SCALE GENOMIC DNA]</scope>
    <source>
        <strain evidence="3 4">MS-3</strain>
    </source>
</reference>
<feature type="transmembrane region" description="Helical" evidence="1">
    <location>
        <begin position="117"/>
        <end position="134"/>
    </location>
</feature>
<dbReference type="RefSeq" id="WP_025167219.1">
    <property type="nucleotide sequence ID" value="NZ_AWSQ01000009.1"/>
</dbReference>
<dbReference type="EMBL" id="AWSQ01000009">
    <property type="protein sequence ID" value="KFX67759.1"/>
    <property type="molecule type" value="Genomic_DNA"/>
</dbReference>
<name>A0A0A1YGK3_9PSED</name>
<sequence>MMHDRIFAGINLLICVALMALAWGYQAPFAYEPVGPRAYPLLLLSLLVLGALYQVSKPAKQTEAREEPPLNRQVIRKIALCIAAMVAYAALFEVLGFILSSVLFAVAMAYLYDATRVQSIVAGLMIAVGLYLLFDYGLDVPLPLGLLAKLGN</sequence>
<feature type="transmembrane region" description="Helical" evidence="1">
    <location>
        <begin position="7"/>
        <end position="26"/>
    </location>
</feature>
<dbReference type="Proteomes" id="UP000030063">
    <property type="component" value="Unassembled WGS sequence"/>
</dbReference>
<dbReference type="Pfam" id="PF07331">
    <property type="entry name" value="TctB"/>
    <property type="match status" value="1"/>
</dbReference>
<protein>
    <submittedName>
        <fullName evidence="3">Membrane protein</fullName>
    </submittedName>
</protein>
<organism evidence="3 4">
    <name type="scientific">Pseudomonas taeanensis MS-3</name>
    <dbReference type="NCBI Taxonomy" id="1395571"/>
    <lineage>
        <taxon>Bacteria</taxon>
        <taxon>Pseudomonadati</taxon>
        <taxon>Pseudomonadota</taxon>
        <taxon>Gammaproteobacteria</taxon>
        <taxon>Pseudomonadales</taxon>
        <taxon>Pseudomonadaceae</taxon>
        <taxon>Pseudomonas</taxon>
    </lineage>
</organism>
<gene>
    <name evidence="3" type="ORF">TMS3_0121335</name>
</gene>